<name>A0ABR5PHP0_9LACO</name>
<keyword evidence="4" id="KW-1185">Reference proteome</keyword>
<dbReference type="Proteomes" id="UP000051217">
    <property type="component" value="Unassembled WGS sequence"/>
</dbReference>
<accession>A0ABR5PHP0</accession>
<dbReference type="InterPro" id="IPR001647">
    <property type="entry name" value="HTH_TetR"/>
</dbReference>
<reference evidence="3 4" key="1">
    <citation type="journal article" date="2015" name="Genome Announc.">
        <title>Expanding the biotechnology potential of lactobacilli through comparative genomics of 213 strains and associated genera.</title>
        <authorList>
            <person name="Sun Z."/>
            <person name="Harris H.M."/>
            <person name="McCann A."/>
            <person name="Guo C."/>
            <person name="Argimon S."/>
            <person name="Zhang W."/>
            <person name="Yang X."/>
            <person name="Jeffery I.B."/>
            <person name="Cooney J.C."/>
            <person name="Kagawa T.F."/>
            <person name="Liu W."/>
            <person name="Song Y."/>
            <person name="Salvetti E."/>
            <person name="Wrobel A."/>
            <person name="Rasinkangas P."/>
            <person name="Parkhill J."/>
            <person name="Rea M.C."/>
            <person name="O'Sullivan O."/>
            <person name="Ritari J."/>
            <person name="Douillard F.P."/>
            <person name="Paul Ross R."/>
            <person name="Yang R."/>
            <person name="Briner A.E."/>
            <person name="Felis G.E."/>
            <person name="de Vos W.M."/>
            <person name="Barrangou R."/>
            <person name="Klaenhammer T.R."/>
            <person name="Caufield P.W."/>
            <person name="Cui Y."/>
            <person name="Zhang H."/>
            <person name="O'Toole P.W."/>
        </authorList>
    </citation>
    <scope>NUCLEOTIDE SEQUENCE [LARGE SCALE GENOMIC DNA]</scope>
    <source>
        <strain evidence="3 4">DSM 15836</strain>
    </source>
</reference>
<dbReference type="Pfam" id="PF00440">
    <property type="entry name" value="TetR_N"/>
    <property type="match status" value="1"/>
</dbReference>
<dbReference type="RefSeq" id="WP_056972508.1">
    <property type="nucleotide sequence ID" value="NZ_AZFI01000193.1"/>
</dbReference>
<proteinExistence type="predicted"/>
<gene>
    <name evidence="3" type="ORF">FC65_GL000819</name>
</gene>
<protein>
    <recommendedName>
        <fullName evidence="2">HTH tetR-type domain-containing protein</fullName>
    </recommendedName>
</protein>
<evidence type="ECO:0000313" key="4">
    <source>
        <dbReference type="Proteomes" id="UP000051217"/>
    </source>
</evidence>
<evidence type="ECO:0000313" key="3">
    <source>
        <dbReference type="EMBL" id="KRM22806.1"/>
    </source>
</evidence>
<evidence type="ECO:0000259" key="2">
    <source>
        <dbReference type="Pfam" id="PF00440"/>
    </source>
</evidence>
<dbReference type="PANTHER" id="PTHR43479">
    <property type="entry name" value="ACREF/ENVCD OPERON REPRESSOR-RELATED"/>
    <property type="match status" value="1"/>
</dbReference>
<dbReference type="InterPro" id="IPR009057">
    <property type="entry name" value="Homeodomain-like_sf"/>
</dbReference>
<keyword evidence="1" id="KW-0238">DNA-binding</keyword>
<dbReference type="PANTHER" id="PTHR43479:SF11">
    <property type="entry name" value="ACREF_ENVCD OPERON REPRESSOR-RELATED"/>
    <property type="match status" value="1"/>
</dbReference>
<organism evidence="3 4">
    <name type="scientific">Ligilactobacillus acidipiscis DSM 15836</name>
    <dbReference type="NCBI Taxonomy" id="1423716"/>
    <lineage>
        <taxon>Bacteria</taxon>
        <taxon>Bacillati</taxon>
        <taxon>Bacillota</taxon>
        <taxon>Bacilli</taxon>
        <taxon>Lactobacillales</taxon>
        <taxon>Lactobacillaceae</taxon>
        <taxon>Ligilactobacillus</taxon>
    </lineage>
</organism>
<dbReference type="EMBL" id="AZFI01000193">
    <property type="protein sequence ID" value="KRM22806.1"/>
    <property type="molecule type" value="Genomic_DNA"/>
</dbReference>
<feature type="domain" description="HTH tetR-type" evidence="2">
    <location>
        <begin position="17"/>
        <end position="55"/>
    </location>
</feature>
<dbReference type="Gene3D" id="1.10.357.10">
    <property type="entry name" value="Tetracycline Repressor, domain 2"/>
    <property type="match status" value="1"/>
</dbReference>
<evidence type="ECO:0000256" key="1">
    <source>
        <dbReference type="ARBA" id="ARBA00023125"/>
    </source>
</evidence>
<sequence>MPSETFTNLKKVKKEKIFQALMTEFSQYPVSEAQVARIIKEADISRGAFYKYFADIYDSYRYALGVALSTIHVGLKEELQQNPANSLAAFYSYTQKLVKQTADSPYRNFYRLYWEINQYYLKRVHQNAPREHYLANIELNINGQQITDRQQKTAVIELLMEVSHDTVKRILCGEDSVKCLQKFKFLLDVIQAGLVKKGDEKHVFDN</sequence>
<dbReference type="InterPro" id="IPR050624">
    <property type="entry name" value="HTH-type_Tx_Regulator"/>
</dbReference>
<comment type="caution">
    <text evidence="3">The sequence shown here is derived from an EMBL/GenBank/DDBJ whole genome shotgun (WGS) entry which is preliminary data.</text>
</comment>
<dbReference type="SUPFAM" id="SSF46689">
    <property type="entry name" value="Homeodomain-like"/>
    <property type="match status" value="1"/>
</dbReference>